<keyword evidence="4" id="KW-0560">Oxidoreductase</keyword>
<dbReference type="SUPFAM" id="SSF51197">
    <property type="entry name" value="Clavaminate synthase-like"/>
    <property type="match status" value="1"/>
</dbReference>
<dbReference type="InterPro" id="IPR041667">
    <property type="entry name" value="Cupin_8"/>
</dbReference>
<feature type="domain" description="JmjC" evidence="7">
    <location>
        <begin position="88"/>
        <end position="266"/>
    </location>
</feature>
<evidence type="ECO:0000256" key="3">
    <source>
        <dbReference type="ARBA" id="ARBA00022723"/>
    </source>
</evidence>
<evidence type="ECO:0000256" key="1">
    <source>
        <dbReference type="ARBA" id="ARBA00001954"/>
    </source>
</evidence>
<dbReference type="Pfam" id="PF13621">
    <property type="entry name" value="Cupin_8"/>
    <property type="match status" value="1"/>
</dbReference>
<dbReference type="GO" id="GO:0016491">
    <property type="term" value="F:oxidoreductase activity"/>
    <property type="evidence" value="ECO:0007669"/>
    <property type="project" value="UniProtKB-KW"/>
</dbReference>
<dbReference type="AlphaFoldDB" id="A0A7J6LMN1"/>
<reference evidence="10 11" key="1">
    <citation type="submission" date="2020-04" db="EMBL/GenBank/DDBJ databases">
        <title>Perkinsus olseni comparative genomics.</title>
        <authorList>
            <person name="Bogema D.R."/>
        </authorList>
    </citation>
    <scope>NUCLEOTIDE SEQUENCE [LARGE SCALE GENOMIC DNA]</scope>
    <source>
        <strain evidence="8">ATCC PRA-179</strain>
        <strain evidence="9">ATCC PRA-31</strain>
    </source>
</reference>
<evidence type="ECO:0000256" key="6">
    <source>
        <dbReference type="ARBA" id="ARBA00023242"/>
    </source>
</evidence>
<dbReference type="PANTHER" id="PTHR12461">
    <property type="entry name" value="HYPOXIA-INDUCIBLE FACTOR 1 ALPHA INHIBITOR-RELATED"/>
    <property type="match status" value="1"/>
</dbReference>
<dbReference type="OrthoDB" id="47172at2759"/>
<evidence type="ECO:0000313" key="11">
    <source>
        <dbReference type="Proteomes" id="UP000572268"/>
    </source>
</evidence>
<dbReference type="Proteomes" id="UP000570595">
    <property type="component" value="Unassembled WGS sequence"/>
</dbReference>
<comment type="cofactor">
    <cofactor evidence="1">
        <name>Fe(2+)</name>
        <dbReference type="ChEBI" id="CHEBI:29033"/>
    </cofactor>
</comment>
<proteinExistence type="predicted"/>
<keyword evidence="5" id="KW-0408">Iron</keyword>
<dbReference type="Proteomes" id="UP000572268">
    <property type="component" value="Unassembled WGS sequence"/>
</dbReference>
<dbReference type="EMBL" id="JABAHT010000228">
    <property type="protein sequence ID" value="KAF4660524.1"/>
    <property type="molecule type" value="Genomic_DNA"/>
</dbReference>
<evidence type="ECO:0000259" key="7">
    <source>
        <dbReference type="PROSITE" id="PS51184"/>
    </source>
</evidence>
<evidence type="ECO:0000256" key="4">
    <source>
        <dbReference type="ARBA" id="ARBA00023002"/>
    </source>
</evidence>
<comment type="caution">
    <text evidence="8">The sequence shown here is derived from an EMBL/GenBank/DDBJ whole genome shotgun (WGS) entry which is preliminary data.</text>
</comment>
<dbReference type="InterPro" id="IPR003347">
    <property type="entry name" value="JmjC_dom"/>
</dbReference>
<name>A0A7J6LMN1_PEROL</name>
<dbReference type="Gene3D" id="2.60.120.10">
    <property type="entry name" value="Jelly Rolls"/>
    <property type="match status" value="1"/>
</dbReference>
<dbReference type="GO" id="GO:0046872">
    <property type="term" value="F:metal ion binding"/>
    <property type="evidence" value="ECO:0007669"/>
    <property type="project" value="UniProtKB-KW"/>
</dbReference>
<dbReference type="PANTHER" id="PTHR12461:SF106">
    <property type="entry name" value="BIFUNCTIONAL PEPTIDASE AND ARGINYL-HYDROXYLASE JMJD5"/>
    <property type="match status" value="1"/>
</dbReference>
<evidence type="ECO:0000313" key="10">
    <source>
        <dbReference type="Proteomes" id="UP000570595"/>
    </source>
</evidence>
<protein>
    <submittedName>
        <fullName evidence="8">Tyw5p</fullName>
    </submittedName>
</protein>
<gene>
    <name evidence="8" type="primary">TYW5</name>
    <name evidence="9" type="ORF">FOL46_003970</name>
    <name evidence="8" type="ORF">FOZ61_003943</name>
</gene>
<organism evidence="8 10">
    <name type="scientific">Perkinsus olseni</name>
    <name type="common">Perkinsus atlanticus</name>
    <dbReference type="NCBI Taxonomy" id="32597"/>
    <lineage>
        <taxon>Eukaryota</taxon>
        <taxon>Sar</taxon>
        <taxon>Alveolata</taxon>
        <taxon>Perkinsozoa</taxon>
        <taxon>Perkinsea</taxon>
        <taxon>Perkinsida</taxon>
        <taxon>Perkinsidae</taxon>
        <taxon>Perkinsus</taxon>
    </lineage>
</organism>
<dbReference type="EMBL" id="JABANN010000248">
    <property type="protein sequence ID" value="KAF4664892.1"/>
    <property type="molecule type" value="Genomic_DNA"/>
</dbReference>
<keyword evidence="3" id="KW-0479">Metal-binding</keyword>
<accession>A0A7J6LMN1</accession>
<evidence type="ECO:0000313" key="9">
    <source>
        <dbReference type="EMBL" id="KAF4664892.1"/>
    </source>
</evidence>
<sequence length="400" mass="44545">MCSAAAAESFVEGVREVEEAGRKPTAEYVATLNGPMVFRGLAKSIKDDFSGDKLVKEFGDENIALSLSIEERSDKPTSKSWTSMRKYVEGDVKGYIKQLPVPQNLADKFQPILDATFCRHRKDTLYMWVGRASTVTATGVHSDDEDNILVQLQGVKRVVLFPPDAGEAVYVNDKYDDGTRCCDADVYAQNWRGKWPKLAGVQKAALKVTLGEGDVLYFPRNWYHDVRILPEDNIDRKSGAIDLSVSVNVFSTWWPRYMVEEGWPPSLANQWPRWTHSSVRYSDDRAEEGDGGDGQGRILPSQLLSVGVYVNSADANLPTGVLRPSVSVRSKVDGVIAADLTIRVRGGATTIPDLIFVRPFFGVEAKTPLQESIENDCYSLGQHDDVKKYQKVNSRRIKNC</sequence>
<dbReference type="InterPro" id="IPR014710">
    <property type="entry name" value="RmlC-like_jellyroll"/>
</dbReference>
<keyword evidence="6" id="KW-0539">Nucleus</keyword>
<evidence type="ECO:0000313" key="8">
    <source>
        <dbReference type="EMBL" id="KAF4660524.1"/>
    </source>
</evidence>
<evidence type="ECO:0000256" key="2">
    <source>
        <dbReference type="ARBA" id="ARBA00004123"/>
    </source>
</evidence>
<comment type="subcellular location">
    <subcellularLocation>
        <location evidence="2">Nucleus</location>
    </subcellularLocation>
</comment>
<dbReference type="PROSITE" id="PS51184">
    <property type="entry name" value="JMJC"/>
    <property type="match status" value="1"/>
</dbReference>
<evidence type="ECO:0000256" key="5">
    <source>
        <dbReference type="ARBA" id="ARBA00023004"/>
    </source>
</evidence>
<dbReference type="GO" id="GO:0005634">
    <property type="term" value="C:nucleus"/>
    <property type="evidence" value="ECO:0007669"/>
    <property type="project" value="UniProtKB-SubCell"/>
</dbReference>